<dbReference type="EMBL" id="JADMLG010000003">
    <property type="protein sequence ID" value="MBH0776631.1"/>
    <property type="molecule type" value="Genomic_DNA"/>
</dbReference>
<protein>
    <recommendedName>
        <fullName evidence="1">VOC domain-containing protein</fullName>
    </recommendedName>
</protein>
<keyword evidence="3" id="KW-1185">Reference proteome</keyword>
<accession>A0A931N313</accession>
<gene>
    <name evidence="2" type="ORF">IT779_10075</name>
</gene>
<evidence type="ECO:0000259" key="1">
    <source>
        <dbReference type="PROSITE" id="PS51819"/>
    </source>
</evidence>
<sequence length="142" mass="15425">MTAGETAAGARLHHIVFAVHPLALAEAARMFTELGFVFSDFELDDLGLRVLLDWDRGIELVSPMPGETGDGSAVAEFLASRGPGVFSVVIRVPDAPDAEELAKRYGAEIRYRQHREGEGYALDEVELSVRGLPLTFLSTDLP</sequence>
<dbReference type="InterPro" id="IPR037523">
    <property type="entry name" value="VOC_core"/>
</dbReference>
<name>A0A931N313_9NOCA</name>
<reference evidence="2" key="1">
    <citation type="submission" date="2020-11" db="EMBL/GenBank/DDBJ databases">
        <title>Nocardia NEAU-351.nov., a novel actinomycete isolated from the cow dung.</title>
        <authorList>
            <person name="Zhang X."/>
        </authorList>
    </citation>
    <scope>NUCLEOTIDE SEQUENCE</scope>
    <source>
        <strain evidence="2">NEAU-351</strain>
    </source>
</reference>
<evidence type="ECO:0000313" key="2">
    <source>
        <dbReference type="EMBL" id="MBH0776631.1"/>
    </source>
</evidence>
<comment type="caution">
    <text evidence="2">The sequence shown here is derived from an EMBL/GenBank/DDBJ whole genome shotgun (WGS) entry which is preliminary data.</text>
</comment>
<dbReference type="Proteomes" id="UP000655751">
    <property type="component" value="Unassembled WGS sequence"/>
</dbReference>
<dbReference type="Gene3D" id="3.10.180.10">
    <property type="entry name" value="2,3-Dihydroxybiphenyl 1,2-Dioxygenase, domain 1"/>
    <property type="match status" value="1"/>
</dbReference>
<evidence type="ECO:0000313" key="3">
    <source>
        <dbReference type="Proteomes" id="UP000655751"/>
    </source>
</evidence>
<feature type="domain" description="VOC" evidence="1">
    <location>
        <begin position="11"/>
        <end position="139"/>
    </location>
</feature>
<dbReference type="SUPFAM" id="SSF54593">
    <property type="entry name" value="Glyoxalase/Bleomycin resistance protein/Dihydroxybiphenyl dioxygenase"/>
    <property type="match status" value="1"/>
</dbReference>
<dbReference type="RefSeq" id="WP_196148958.1">
    <property type="nucleotide sequence ID" value="NZ_JADMLG010000003.1"/>
</dbReference>
<proteinExistence type="predicted"/>
<organism evidence="2 3">
    <name type="scientific">Nocardia bovistercoris</name>
    <dbReference type="NCBI Taxonomy" id="2785916"/>
    <lineage>
        <taxon>Bacteria</taxon>
        <taxon>Bacillati</taxon>
        <taxon>Actinomycetota</taxon>
        <taxon>Actinomycetes</taxon>
        <taxon>Mycobacteriales</taxon>
        <taxon>Nocardiaceae</taxon>
        <taxon>Nocardia</taxon>
    </lineage>
</organism>
<dbReference type="PROSITE" id="PS51819">
    <property type="entry name" value="VOC"/>
    <property type="match status" value="1"/>
</dbReference>
<dbReference type="AlphaFoldDB" id="A0A931N313"/>
<dbReference type="InterPro" id="IPR029068">
    <property type="entry name" value="Glyas_Bleomycin-R_OHBP_Dase"/>
</dbReference>